<dbReference type="PANTHER" id="PTHR15020:SF50">
    <property type="entry name" value="UPF0659 PROTEIN YMR090W"/>
    <property type="match status" value="1"/>
</dbReference>
<comment type="caution">
    <text evidence="2">The sequence shown here is derived from an EMBL/GenBank/DDBJ whole genome shotgun (WGS) entry which is preliminary data.</text>
</comment>
<dbReference type="InterPro" id="IPR036291">
    <property type="entry name" value="NAD(P)-bd_dom_sf"/>
</dbReference>
<dbReference type="Gene3D" id="3.40.50.720">
    <property type="entry name" value="NAD(P)-binding Rossmann-like Domain"/>
    <property type="match status" value="1"/>
</dbReference>
<dbReference type="SUPFAM" id="SSF51735">
    <property type="entry name" value="NAD(P)-binding Rossmann-fold domains"/>
    <property type="match status" value="1"/>
</dbReference>
<protein>
    <submittedName>
        <fullName evidence="2">SDR family oxidoreductase</fullName>
    </submittedName>
</protein>
<feature type="domain" description="NAD(P)-binding" evidence="1">
    <location>
        <begin position="9"/>
        <end position="192"/>
    </location>
</feature>
<dbReference type="Proteomes" id="UP001223646">
    <property type="component" value="Unassembled WGS sequence"/>
</dbReference>
<dbReference type="AlphaFoldDB" id="A0AAW9SY08"/>
<dbReference type="PANTHER" id="PTHR15020">
    <property type="entry name" value="FLAVIN REDUCTASE-RELATED"/>
    <property type="match status" value="1"/>
</dbReference>
<evidence type="ECO:0000259" key="1">
    <source>
        <dbReference type="Pfam" id="PF13460"/>
    </source>
</evidence>
<reference evidence="2" key="2">
    <citation type="submission" date="2024-05" db="EMBL/GenBank/DDBJ databases">
        <authorList>
            <person name="Wolfe A."/>
        </authorList>
    </citation>
    <scope>NUCLEOTIDE SEQUENCE</scope>
    <source>
        <strain evidence="2">UMB1064</strain>
    </source>
</reference>
<accession>A0AAW9SY08</accession>
<dbReference type="RefSeq" id="WP_070767576.1">
    <property type="nucleotide sequence ID" value="NZ_JAFJMG010000007.1"/>
</dbReference>
<dbReference type="Pfam" id="PF13460">
    <property type="entry name" value="NAD_binding_10"/>
    <property type="match status" value="1"/>
</dbReference>
<organism evidence="2 3">
    <name type="scientific">Corynebacterium amycolatum</name>
    <dbReference type="NCBI Taxonomy" id="43765"/>
    <lineage>
        <taxon>Bacteria</taxon>
        <taxon>Bacillati</taxon>
        <taxon>Actinomycetota</taxon>
        <taxon>Actinomycetes</taxon>
        <taxon>Mycobacteriales</taxon>
        <taxon>Corynebacteriaceae</taxon>
        <taxon>Corynebacterium</taxon>
    </lineage>
</organism>
<dbReference type="EMBL" id="JASOOY020000020">
    <property type="protein sequence ID" value="MEO3717158.1"/>
    <property type="molecule type" value="Genomic_DNA"/>
</dbReference>
<evidence type="ECO:0000313" key="2">
    <source>
        <dbReference type="EMBL" id="MEO3717158.1"/>
    </source>
</evidence>
<name>A0AAW9SY08_CORAY</name>
<gene>
    <name evidence="2" type="ORF">QP460_006120</name>
</gene>
<dbReference type="CDD" id="cd05243">
    <property type="entry name" value="SDR_a5"/>
    <property type="match status" value="1"/>
</dbReference>
<dbReference type="InterPro" id="IPR016040">
    <property type="entry name" value="NAD(P)-bd_dom"/>
</dbReference>
<proteinExistence type="predicted"/>
<reference evidence="2" key="1">
    <citation type="submission" date="2023-05" db="EMBL/GenBank/DDBJ databases">
        <authorList>
            <person name="Du J."/>
        </authorList>
    </citation>
    <scope>NUCLEOTIDE SEQUENCE</scope>
    <source>
        <strain evidence="2">UMB1064</strain>
    </source>
</reference>
<evidence type="ECO:0000313" key="3">
    <source>
        <dbReference type="Proteomes" id="UP001223646"/>
    </source>
</evidence>
<sequence>MSKKVIVIGGHGKVAQIATPLLISDGYEVTSVIRNPDQVPDIEALGATPAVYDITSLSTEQFADLLRGHDAVIWSAGAGGGSPERTYAIDRDAAITSIAAAEQAGVKRYVMVSYFGAGHDHGVPEDHSFFAYAESKAAADEALRASDLEWTILGPSTLTLDKGPDSIDTAATKAGKVARATVANVIAQTVFNDATVRRMINFNEGNTPISEALKA</sequence>